<feature type="region of interest" description="Disordered" evidence="1">
    <location>
        <begin position="18"/>
        <end position="87"/>
    </location>
</feature>
<evidence type="ECO:0000256" key="1">
    <source>
        <dbReference type="SAM" id="MobiDB-lite"/>
    </source>
</evidence>
<name>A0ABQ7GV19_DUNSA</name>
<feature type="region of interest" description="Disordered" evidence="1">
    <location>
        <begin position="185"/>
        <end position="205"/>
    </location>
</feature>
<sequence length="205" mass="20718">MQSSSDLEAIQQQLAAMRSTVAASAAAQNGKPAAMPSQLYPPYSSSMAPKGMLDSTDIDREVSDILAQGNTGGVAPPKMDHSEGLISPAAAKHLARYREQVRNVEPPLPSASYGGAKGAAPFQYSADRTGWGGFGPSGAAGTGLDGGAASTRTSTTVGSIGSIGSSIATGGAGLAQRPAYMRPRSVVRSLEPTLSGAASQSSHRL</sequence>
<evidence type="ECO:0000313" key="3">
    <source>
        <dbReference type="Proteomes" id="UP000815325"/>
    </source>
</evidence>
<feature type="compositionally biased region" description="Polar residues" evidence="1">
    <location>
        <begin position="196"/>
        <end position="205"/>
    </location>
</feature>
<evidence type="ECO:0000313" key="2">
    <source>
        <dbReference type="EMBL" id="KAF5838463.1"/>
    </source>
</evidence>
<reference evidence="2" key="1">
    <citation type="submission" date="2017-08" db="EMBL/GenBank/DDBJ databases">
        <authorList>
            <person name="Polle J.E."/>
            <person name="Barry K."/>
            <person name="Cushman J."/>
            <person name="Schmutz J."/>
            <person name="Tran D."/>
            <person name="Hathwaick L.T."/>
            <person name="Yim W.C."/>
            <person name="Jenkins J."/>
            <person name="Mckie-Krisberg Z.M."/>
            <person name="Prochnik S."/>
            <person name="Lindquist E."/>
            <person name="Dockter R.B."/>
            <person name="Adam C."/>
            <person name="Molina H."/>
            <person name="Bunkerborg J."/>
            <person name="Jin E."/>
            <person name="Buchheim M."/>
            <person name="Magnuson J."/>
        </authorList>
    </citation>
    <scope>NUCLEOTIDE SEQUENCE</scope>
    <source>
        <strain evidence="2">CCAP 19/18</strain>
    </source>
</reference>
<organism evidence="2 3">
    <name type="scientific">Dunaliella salina</name>
    <name type="common">Green alga</name>
    <name type="synonym">Protococcus salinus</name>
    <dbReference type="NCBI Taxonomy" id="3046"/>
    <lineage>
        <taxon>Eukaryota</taxon>
        <taxon>Viridiplantae</taxon>
        <taxon>Chlorophyta</taxon>
        <taxon>core chlorophytes</taxon>
        <taxon>Chlorophyceae</taxon>
        <taxon>CS clade</taxon>
        <taxon>Chlamydomonadales</taxon>
        <taxon>Dunaliellaceae</taxon>
        <taxon>Dunaliella</taxon>
    </lineage>
</organism>
<accession>A0ABQ7GV19</accession>
<proteinExistence type="predicted"/>
<gene>
    <name evidence="2" type="ORF">DUNSADRAFT_2857</name>
</gene>
<feature type="compositionally biased region" description="Low complexity" evidence="1">
    <location>
        <begin position="18"/>
        <end position="27"/>
    </location>
</feature>
<protein>
    <submittedName>
        <fullName evidence="2">Uncharacterized protein</fullName>
    </submittedName>
</protein>
<keyword evidence="3" id="KW-1185">Reference proteome</keyword>
<dbReference type="Proteomes" id="UP000815325">
    <property type="component" value="Unassembled WGS sequence"/>
</dbReference>
<dbReference type="EMBL" id="MU069578">
    <property type="protein sequence ID" value="KAF5838463.1"/>
    <property type="molecule type" value="Genomic_DNA"/>
</dbReference>
<comment type="caution">
    <text evidence="2">The sequence shown here is derived from an EMBL/GenBank/DDBJ whole genome shotgun (WGS) entry which is preliminary data.</text>
</comment>